<dbReference type="InterPro" id="IPR002523">
    <property type="entry name" value="MgTranspt_CorA/ZnTranspt_ZntB"/>
</dbReference>
<dbReference type="InterPro" id="IPR045863">
    <property type="entry name" value="CorA_TM1_TM2"/>
</dbReference>
<accession>A0A3N4I0V9</accession>
<feature type="coiled-coil region" evidence="5">
    <location>
        <begin position="935"/>
        <end position="965"/>
    </location>
</feature>
<evidence type="ECO:0000256" key="6">
    <source>
        <dbReference type="SAM" id="MobiDB-lite"/>
    </source>
</evidence>
<sequence length="1079" mass="123554">MPDPLVQLLAYIKAKLLQFIAKHHQPASYAKMSGSTQKWFGRISTAQTTPLDSPEVFSEKSRTDTDAEAGSLNSSPGGRHNIVWVLNDDGVAIARRGIEETAIVEQPRFLFTEWMSEDEEDVMAGIELVEHPNGLVRDTQRLKWIHIQTSDACETVESLTEIPAKDLPFDIPLSEKRLIKTLLEHVGDVRTHQSSTQRHHDPWGVRIWYKDSQLESIHSAISVSVPYLAEDMKISEDDVDSDDDADNDTHVVGIASENLLLTVAPLEFRKLYNERVLRKLKAVEYGDKVIRLLDPHRRTFIFPYRLCGTWFAFHALIRKQCFDDEEFLEENYRFASIRGLEPSALTRGCGVEALPFNWYQFLDESSTLVGDFIMELRELPPVQKATDLGERSVNAPALFELLCNEEGSMVHGVRDPIEATIWEPLEADDSVKDATKETVKEVASTLLENVVRNKERRVRRQNSRTSLMGVIMEDTTAAANSADANQMQLDGTLTQILYLLKDKNRETKKGVVGFVDDQLIRRTGNKFTWTSSYGRLRINPIPRVDLPVPFSTAHEDYCNEGTWIPMEVFTWPCGEAFLSERFATMTRKALHAIEASGGPSSILEAISTYMDDTIIHNKKERKGIEKLVEAGRRPTDRGTADAVLNAFQIHEPRRFEASRIFVDYAKLVYQFFYPWNHESIMSSLYWSAVTRIAEIDISTEQDKYTLQNLTSIFQRFLYEASIISFSVCHKPAHPALRIVAPHYALPEAFPTAFFAIAYLLLASVEYFDTLYHVEPKEAEKARARIDHYEYLLFRNLKLGKRALLATNHYLLSNYTGQHEAPNSESLLMSVLRRITKASEAQTLSGRYQISVHLRRKRQQAAQMKKQTRAADMAEMHKLQSQLDSVTAAKVTLERQLYFLDKLQMNFDWAEKKAVKQMIRNSPTLRMNRRLLHGCQDAVKRQIAEAEKVENQLKQLLERVTRIIDLNRETSETATLIFTTITTIFFPFSAVTGYFGMNTKDIRDMESNVGEFWKAAAMVSGVFVVLVLLIAFHWRRLQRLWELVLFWRGWSRGKARAKKLLHLDGEAGGQKKRKNSRKEE</sequence>
<dbReference type="Pfam" id="PF22893">
    <property type="entry name" value="ULD_2"/>
    <property type="match status" value="1"/>
</dbReference>
<protein>
    <recommendedName>
        <fullName evidence="8">Ubiquitin-like domain-containing protein</fullName>
    </recommendedName>
</protein>
<feature type="transmembrane region" description="Helical" evidence="7">
    <location>
        <begin position="975"/>
        <end position="994"/>
    </location>
</feature>
<evidence type="ECO:0000256" key="5">
    <source>
        <dbReference type="SAM" id="Coils"/>
    </source>
</evidence>
<dbReference type="Pfam" id="PF01544">
    <property type="entry name" value="CorA"/>
    <property type="match status" value="1"/>
</dbReference>
<evidence type="ECO:0000256" key="3">
    <source>
        <dbReference type="ARBA" id="ARBA00022989"/>
    </source>
</evidence>
<dbReference type="STRING" id="1160509.A0A3N4I0V9"/>
<reference evidence="9 10" key="1">
    <citation type="journal article" date="2018" name="Nat. Ecol. Evol.">
        <title>Pezizomycetes genomes reveal the molecular basis of ectomycorrhizal truffle lifestyle.</title>
        <authorList>
            <person name="Murat C."/>
            <person name="Payen T."/>
            <person name="Noel B."/>
            <person name="Kuo A."/>
            <person name="Morin E."/>
            <person name="Chen J."/>
            <person name="Kohler A."/>
            <person name="Krizsan K."/>
            <person name="Balestrini R."/>
            <person name="Da Silva C."/>
            <person name="Montanini B."/>
            <person name="Hainaut M."/>
            <person name="Levati E."/>
            <person name="Barry K.W."/>
            <person name="Belfiori B."/>
            <person name="Cichocki N."/>
            <person name="Clum A."/>
            <person name="Dockter R.B."/>
            <person name="Fauchery L."/>
            <person name="Guy J."/>
            <person name="Iotti M."/>
            <person name="Le Tacon F."/>
            <person name="Lindquist E.A."/>
            <person name="Lipzen A."/>
            <person name="Malagnac F."/>
            <person name="Mello A."/>
            <person name="Molinier V."/>
            <person name="Miyauchi S."/>
            <person name="Poulain J."/>
            <person name="Riccioni C."/>
            <person name="Rubini A."/>
            <person name="Sitrit Y."/>
            <person name="Splivallo R."/>
            <person name="Traeger S."/>
            <person name="Wang M."/>
            <person name="Zifcakova L."/>
            <person name="Wipf D."/>
            <person name="Zambonelli A."/>
            <person name="Paolocci F."/>
            <person name="Nowrousian M."/>
            <person name="Ottonello S."/>
            <person name="Baldrian P."/>
            <person name="Spatafora J.W."/>
            <person name="Henrissat B."/>
            <person name="Nagy L.G."/>
            <person name="Aury J.M."/>
            <person name="Wincker P."/>
            <person name="Grigoriev I.V."/>
            <person name="Bonfante P."/>
            <person name="Martin F.M."/>
        </authorList>
    </citation>
    <scope>NUCLEOTIDE SEQUENCE [LARGE SCALE GENOMIC DNA]</scope>
    <source>
        <strain evidence="9 10">RN42</strain>
    </source>
</reference>
<comment type="subcellular location">
    <subcellularLocation>
        <location evidence="1">Membrane</location>
        <topology evidence="1">Multi-pass membrane protein</topology>
    </subcellularLocation>
</comment>
<feature type="transmembrane region" description="Helical" evidence="7">
    <location>
        <begin position="1014"/>
        <end position="1033"/>
    </location>
</feature>
<feature type="transmembrane region" description="Helical" evidence="7">
    <location>
        <begin position="748"/>
        <end position="767"/>
    </location>
</feature>
<evidence type="ECO:0000313" key="9">
    <source>
        <dbReference type="EMBL" id="RPA79077.1"/>
    </source>
</evidence>
<keyword evidence="5" id="KW-0175">Coiled coil</keyword>
<evidence type="ECO:0000259" key="8">
    <source>
        <dbReference type="Pfam" id="PF22893"/>
    </source>
</evidence>
<evidence type="ECO:0000256" key="7">
    <source>
        <dbReference type="SAM" id="Phobius"/>
    </source>
</evidence>
<name>A0A3N4I0V9_ASCIM</name>
<feature type="domain" description="Ubiquitin-like" evidence="8">
    <location>
        <begin position="288"/>
        <end position="326"/>
    </location>
</feature>
<evidence type="ECO:0000313" key="10">
    <source>
        <dbReference type="Proteomes" id="UP000275078"/>
    </source>
</evidence>
<proteinExistence type="predicted"/>
<dbReference type="Gene3D" id="1.20.58.340">
    <property type="entry name" value="Magnesium transport protein CorA, transmembrane region"/>
    <property type="match status" value="1"/>
</dbReference>
<dbReference type="AlphaFoldDB" id="A0A3N4I0V9"/>
<keyword evidence="10" id="KW-1185">Reference proteome</keyword>
<evidence type="ECO:0000256" key="2">
    <source>
        <dbReference type="ARBA" id="ARBA00022692"/>
    </source>
</evidence>
<keyword evidence="2 7" id="KW-0812">Transmembrane</keyword>
<dbReference type="GO" id="GO:0016020">
    <property type="term" value="C:membrane"/>
    <property type="evidence" value="ECO:0007669"/>
    <property type="project" value="UniProtKB-SubCell"/>
</dbReference>
<dbReference type="SUPFAM" id="SSF144083">
    <property type="entry name" value="Magnesium transport protein CorA, transmembrane region"/>
    <property type="match status" value="1"/>
</dbReference>
<dbReference type="InterPro" id="IPR054464">
    <property type="entry name" value="ULD_fung"/>
</dbReference>
<feature type="region of interest" description="Disordered" evidence="6">
    <location>
        <begin position="51"/>
        <end position="75"/>
    </location>
</feature>
<gene>
    <name evidence="9" type="ORF">BJ508DRAFT_328647</name>
</gene>
<dbReference type="OrthoDB" id="5286874at2759"/>
<keyword evidence="4 7" id="KW-0472">Membrane</keyword>
<dbReference type="GO" id="GO:0046873">
    <property type="term" value="F:metal ion transmembrane transporter activity"/>
    <property type="evidence" value="ECO:0007669"/>
    <property type="project" value="InterPro"/>
</dbReference>
<evidence type="ECO:0000256" key="4">
    <source>
        <dbReference type="ARBA" id="ARBA00023136"/>
    </source>
</evidence>
<dbReference type="Proteomes" id="UP000275078">
    <property type="component" value="Unassembled WGS sequence"/>
</dbReference>
<keyword evidence="3 7" id="KW-1133">Transmembrane helix</keyword>
<evidence type="ECO:0000256" key="1">
    <source>
        <dbReference type="ARBA" id="ARBA00004141"/>
    </source>
</evidence>
<organism evidence="9 10">
    <name type="scientific">Ascobolus immersus RN42</name>
    <dbReference type="NCBI Taxonomy" id="1160509"/>
    <lineage>
        <taxon>Eukaryota</taxon>
        <taxon>Fungi</taxon>
        <taxon>Dikarya</taxon>
        <taxon>Ascomycota</taxon>
        <taxon>Pezizomycotina</taxon>
        <taxon>Pezizomycetes</taxon>
        <taxon>Pezizales</taxon>
        <taxon>Ascobolaceae</taxon>
        <taxon>Ascobolus</taxon>
    </lineage>
</organism>
<dbReference type="EMBL" id="ML119703">
    <property type="protein sequence ID" value="RPA79077.1"/>
    <property type="molecule type" value="Genomic_DNA"/>
</dbReference>